<dbReference type="NCBIfam" id="NF033419">
    <property type="entry name" value="T6SS_TagK_dom"/>
    <property type="match status" value="1"/>
</dbReference>
<dbReference type="AlphaFoldDB" id="A0AAP9XZ32"/>
<dbReference type="RefSeq" id="WP_012733045.1">
    <property type="nucleotide sequence ID" value="NZ_CP021075.1"/>
</dbReference>
<dbReference type="Proteomes" id="UP000594892">
    <property type="component" value="Chromosome 1"/>
</dbReference>
<evidence type="ECO:0000313" key="2">
    <source>
        <dbReference type="EMBL" id="QPQ90905.1"/>
    </source>
</evidence>
<reference evidence="2 4" key="1">
    <citation type="submission" date="2020-12" db="EMBL/GenBank/DDBJ databases">
        <title>FDA dAtabase for Regulatory Grade micrObial Sequences (FDA-ARGOS): Supporting development and validation of Infectious Disease Dx tests.</title>
        <authorList>
            <person name="Minogue T."/>
            <person name="Wolcott M."/>
            <person name="Wasieloski L."/>
            <person name="Aguilar W."/>
            <person name="Moore D."/>
            <person name="Jaissle J."/>
            <person name="Tallon L."/>
            <person name="Sadzewicz L."/>
            <person name="Zhao X."/>
            <person name="Boylan J."/>
            <person name="Ott S."/>
            <person name="Bowen H."/>
            <person name="Vavikolanu K."/>
            <person name="Mehta A."/>
            <person name="Aluvathingal J."/>
            <person name="Nadendla S."/>
            <person name="Yan Y."/>
            <person name="Sichtig H."/>
        </authorList>
    </citation>
    <scope>NUCLEOTIDE SEQUENCE [LARGE SCALE GENOMIC DNA]</scope>
    <source>
        <strain evidence="2 4">FDAARGOS_949</strain>
    </source>
</reference>
<feature type="region of interest" description="Disordered" evidence="1">
    <location>
        <begin position="131"/>
        <end position="166"/>
    </location>
</feature>
<protein>
    <submittedName>
        <fullName evidence="2">TagK domain-containing protein</fullName>
    </submittedName>
</protein>
<keyword evidence="5" id="KW-1185">Reference proteome</keyword>
<name>A0AAP9XZ32_BURGL</name>
<dbReference type="Proteomes" id="UP001056386">
    <property type="component" value="Chromosome 2"/>
</dbReference>
<reference evidence="3" key="2">
    <citation type="submission" date="2022-06" db="EMBL/GenBank/DDBJ databases">
        <title>Draft genome sequence of Burkholderia glumae strain GR20004 isolated from rice panicle showing bacterial panicle blight.</title>
        <authorList>
            <person name="Choi S.Y."/>
            <person name="Lee Y.H."/>
        </authorList>
    </citation>
    <scope>NUCLEOTIDE SEQUENCE</scope>
    <source>
        <strain evidence="3">GR20004</strain>
    </source>
</reference>
<dbReference type="EMBL" id="CP099583">
    <property type="protein sequence ID" value="USS43059.1"/>
    <property type="molecule type" value="Genomic_DNA"/>
</dbReference>
<dbReference type="EMBL" id="CP065600">
    <property type="protein sequence ID" value="QPQ90905.1"/>
    <property type="molecule type" value="Genomic_DNA"/>
</dbReference>
<dbReference type="InterPro" id="IPR047914">
    <property type="entry name" value="TagK-like_C"/>
</dbReference>
<evidence type="ECO:0000256" key="1">
    <source>
        <dbReference type="SAM" id="MobiDB-lite"/>
    </source>
</evidence>
<proteinExistence type="predicted"/>
<dbReference type="GeneID" id="45698701"/>
<sequence length="395" mass="41010">MTDYHARWHDVLIEARIPRMFARTVDSISRPAKATDHDAADTPCSKAVRASDVAIGVASAASASADPSLAAAAASSISIAPGSSTAGGATAAPDAPAAARFEIAAHDEPDSFEYEPQHFAELDGLASDVGEPAAHSAQARPPSSRESAAGPGTIHEPGPLPAPESAAPISPIFAGFDLAAASIFTERSGSAETDVGADVDLAPVRHEAAACASQGTDAFDELIAIAGMTVDAVHQDDPMLSSRSMLPLVDEEDPDPLAALAREYQRTLLGGEPRSAHGLKAAASASVEHALPVPTARNIFDRHAAPPGHDASVFDLLTKDKNIDALLDELDTFGANHLFEPEPRHEILSLLAPRGVRASLAAQTAQLARAEHHLISLDSHLAMSDPTAPFDDDKH</sequence>
<gene>
    <name evidence="2" type="ORF">I6H06_04020</name>
    <name evidence="3" type="ORF">NFI99_00765</name>
</gene>
<organism evidence="2 4">
    <name type="scientific">Burkholderia glumae</name>
    <name type="common">Pseudomonas glumae</name>
    <dbReference type="NCBI Taxonomy" id="337"/>
    <lineage>
        <taxon>Bacteria</taxon>
        <taxon>Pseudomonadati</taxon>
        <taxon>Pseudomonadota</taxon>
        <taxon>Betaproteobacteria</taxon>
        <taxon>Burkholderiales</taxon>
        <taxon>Burkholderiaceae</taxon>
        <taxon>Burkholderia</taxon>
    </lineage>
</organism>
<evidence type="ECO:0000313" key="3">
    <source>
        <dbReference type="EMBL" id="USS43059.1"/>
    </source>
</evidence>
<evidence type="ECO:0000313" key="5">
    <source>
        <dbReference type="Proteomes" id="UP001056386"/>
    </source>
</evidence>
<evidence type="ECO:0000313" key="4">
    <source>
        <dbReference type="Proteomes" id="UP000594892"/>
    </source>
</evidence>
<accession>A0AAP9XZ32</accession>